<dbReference type="Gene3D" id="3.40.50.150">
    <property type="entry name" value="Vaccinia Virus protein VP39"/>
    <property type="match status" value="1"/>
</dbReference>
<organism evidence="3 4">
    <name type="scientific">Talaromyces proteolyticus</name>
    <dbReference type="NCBI Taxonomy" id="1131652"/>
    <lineage>
        <taxon>Eukaryota</taxon>
        <taxon>Fungi</taxon>
        <taxon>Dikarya</taxon>
        <taxon>Ascomycota</taxon>
        <taxon>Pezizomycotina</taxon>
        <taxon>Eurotiomycetes</taxon>
        <taxon>Eurotiomycetidae</taxon>
        <taxon>Eurotiales</taxon>
        <taxon>Trichocomaceae</taxon>
        <taxon>Talaromyces</taxon>
        <taxon>Talaromyces sect. Bacilispori</taxon>
    </lineage>
</organism>
<gene>
    <name evidence="3" type="ORF">BGW36DRAFT_359986</name>
</gene>
<name>A0AAD4PZ78_9EURO</name>
<dbReference type="InterPro" id="IPR011095">
    <property type="entry name" value="Dala_Dala_lig_C"/>
</dbReference>
<dbReference type="Pfam" id="PF07478">
    <property type="entry name" value="Dala_Dala_lig_C"/>
    <property type="match status" value="1"/>
</dbReference>
<dbReference type="PANTHER" id="PTHR23132:SF23">
    <property type="entry name" value="D-ALANINE--D-ALANINE LIGASE B"/>
    <property type="match status" value="1"/>
</dbReference>
<dbReference type="GO" id="GO:0008716">
    <property type="term" value="F:D-alanine-D-alanine ligase activity"/>
    <property type="evidence" value="ECO:0007669"/>
    <property type="project" value="InterPro"/>
</dbReference>
<keyword evidence="4" id="KW-1185">Reference proteome</keyword>
<dbReference type="PANTHER" id="PTHR23132">
    <property type="entry name" value="D-ALANINE--D-ALANINE LIGASE"/>
    <property type="match status" value="1"/>
</dbReference>
<feature type="domain" description="D-alanine--D-alanine ligase C-terminal" evidence="1">
    <location>
        <begin position="126"/>
        <end position="283"/>
    </location>
</feature>
<dbReference type="InterPro" id="IPR041698">
    <property type="entry name" value="Methyltransf_25"/>
</dbReference>
<reference evidence="3" key="1">
    <citation type="submission" date="2021-12" db="EMBL/GenBank/DDBJ databases">
        <title>Convergent genome expansion in fungi linked to evolution of root-endophyte symbiosis.</title>
        <authorList>
            <consortium name="DOE Joint Genome Institute"/>
            <person name="Ke Y.-H."/>
            <person name="Bonito G."/>
            <person name="Liao H.-L."/>
            <person name="Looney B."/>
            <person name="Rojas-Flechas A."/>
            <person name="Nash J."/>
            <person name="Hameed K."/>
            <person name="Schadt C."/>
            <person name="Martin F."/>
            <person name="Crous P.W."/>
            <person name="Miettinen O."/>
            <person name="Magnuson J.K."/>
            <person name="Labbe J."/>
            <person name="Jacobson D."/>
            <person name="Doktycz M.J."/>
            <person name="Veneault-Fourrey C."/>
            <person name="Kuo A."/>
            <person name="Mondo S."/>
            <person name="Calhoun S."/>
            <person name="Riley R."/>
            <person name="Ohm R."/>
            <person name="LaButti K."/>
            <person name="Andreopoulos B."/>
            <person name="Pangilinan J."/>
            <person name="Nolan M."/>
            <person name="Tritt A."/>
            <person name="Clum A."/>
            <person name="Lipzen A."/>
            <person name="Daum C."/>
            <person name="Barry K."/>
            <person name="Grigoriev I.V."/>
            <person name="Vilgalys R."/>
        </authorList>
    </citation>
    <scope>NUCLEOTIDE SEQUENCE</scope>
    <source>
        <strain evidence="3">PMI_201</strain>
    </source>
</reference>
<accession>A0AAD4PZ78</accession>
<comment type="caution">
    <text evidence="3">The sequence shown here is derived from an EMBL/GenBank/DDBJ whole genome shotgun (WGS) entry which is preliminary data.</text>
</comment>
<dbReference type="RefSeq" id="XP_046071065.1">
    <property type="nucleotide sequence ID" value="XM_046214131.1"/>
</dbReference>
<dbReference type="Proteomes" id="UP001201262">
    <property type="component" value="Unassembled WGS sequence"/>
</dbReference>
<dbReference type="Gene3D" id="3.30.470.20">
    <property type="entry name" value="ATP-grasp fold, B domain"/>
    <property type="match status" value="1"/>
</dbReference>
<dbReference type="CDD" id="cd02440">
    <property type="entry name" value="AdoMet_MTases"/>
    <property type="match status" value="1"/>
</dbReference>
<dbReference type="GeneID" id="70244418"/>
<dbReference type="EMBL" id="JAJTJA010000007">
    <property type="protein sequence ID" value="KAH8696127.1"/>
    <property type="molecule type" value="Genomic_DNA"/>
</dbReference>
<proteinExistence type="predicted"/>
<protein>
    <recommendedName>
        <fullName evidence="5">ATP-grasp domain-containing protein</fullName>
    </recommendedName>
</protein>
<evidence type="ECO:0000313" key="3">
    <source>
        <dbReference type="EMBL" id="KAH8696127.1"/>
    </source>
</evidence>
<dbReference type="SUPFAM" id="SSF56059">
    <property type="entry name" value="Glutathione synthetase ATP-binding domain-like"/>
    <property type="match status" value="1"/>
</dbReference>
<sequence>MRICIVQSSFEGSNHPTEKYDPLCDPSRYVSPEIHQFEHRFVRKDHEKEDIDRMCDENFDIYFSCLWGGPRDNVAGVDAAFYLETKGVTILTNKAEAMRLHYNKQEFYAKAVAEGLSVPGNEPGRYPKIVKLGDAANSLELSYDSICSSADEVASRVAVVKEHTPDAEIIVQDYIIGPEVSAVVVEMGHAVVALEPVEYIFPKDTPKEAAFLTFDNKFHAIGKGIIKTKIVKDEPRRSRIREAAQHCFKVMGMTNGGGWGRADMRVDSATGKVYVLEMNIFPTLFYPKGAYTSDKMVMKTYPGGHAALFDMLLTTKLIQTRAAAKSHKSVSSFFDTFSSTYDKIWETPTVKMMRGSVTHDFDWSGTVLDLACGSGFLGQAISERGYSSVVTGVDISPRMASSKRIQTYYRQPIYIAPMEEFIMTSDSYDHIACFNGFQYLSPVMLTAVLSRMFMLAKKSVSFEADATPAEHIRAFEQRTGGGALYNSTHAIQRFPVPNGWRKVLEKPMLLFQSPHFNDDVYGCFYRFERIPETEMNGHSDDYL</sequence>
<evidence type="ECO:0000259" key="1">
    <source>
        <dbReference type="Pfam" id="PF07478"/>
    </source>
</evidence>
<dbReference type="SUPFAM" id="SSF53335">
    <property type="entry name" value="S-adenosyl-L-methionine-dependent methyltransferases"/>
    <property type="match status" value="1"/>
</dbReference>
<evidence type="ECO:0008006" key="5">
    <source>
        <dbReference type="Google" id="ProtNLM"/>
    </source>
</evidence>
<dbReference type="AlphaFoldDB" id="A0AAD4PZ78"/>
<evidence type="ECO:0000313" key="4">
    <source>
        <dbReference type="Proteomes" id="UP001201262"/>
    </source>
</evidence>
<evidence type="ECO:0000259" key="2">
    <source>
        <dbReference type="Pfam" id="PF13649"/>
    </source>
</evidence>
<dbReference type="Pfam" id="PF13649">
    <property type="entry name" value="Methyltransf_25"/>
    <property type="match status" value="1"/>
</dbReference>
<dbReference type="InterPro" id="IPR029063">
    <property type="entry name" value="SAM-dependent_MTases_sf"/>
</dbReference>
<feature type="domain" description="Methyltransferase" evidence="2">
    <location>
        <begin position="367"/>
        <end position="457"/>
    </location>
</feature>